<keyword evidence="4" id="KW-1185">Reference proteome</keyword>
<dbReference type="Proteomes" id="UP000468443">
    <property type="component" value="Unassembled WGS sequence"/>
</dbReference>
<dbReference type="PANTHER" id="PTHR30388:SF4">
    <property type="entry name" value="MOLYBDENUM COFACTOR INSERTION CHAPERONE PAOD"/>
    <property type="match status" value="1"/>
</dbReference>
<dbReference type="Pfam" id="PF02625">
    <property type="entry name" value="XdhC_CoxI"/>
    <property type="match status" value="1"/>
</dbReference>
<dbReference type="AlphaFoldDB" id="A0A6P0UF89"/>
<name>A0A6P0UF89_9FLAO</name>
<organism evidence="3 4">
    <name type="scientific">Muriicola jejuensis</name>
    <dbReference type="NCBI Taxonomy" id="504488"/>
    <lineage>
        <taxon>Bacteria</taxon>
        <taxon>Pseudomonadati</taxon>
        <taxon>Bacteroidota</taxon>
        <taxon>Flavobacteriia</taxon>
        <taxon>Flavobacteriales</taxon>
        <taxon>Flavobacteriaceae</taxon>
        <taxon>Muriicola</taxon>
    </lineage>
</organism>
<dbReference type="InterPro" id="IPR052698">
    <property type="entry name" value="MoCofactor_Util/Proc"/>
</dbReference>
<dbReference type="Pfam" id="PF13478">
    <property type="entry name" value="XdhC_C"/>
    <property type="match status" value="1"/>
</dbReference>
<comment type="caution">
    <text evidence="3">The sequence shown here is derived from an EMBL/GenBank/DDBJ whole genome shotgun (WGS) entry which is preliminary data.</text>
</comment>
<protein>
    <submittedName>
        <fullName evidence="3">XshC-Cox1-family protein</fullName>
    </submittedName>
</protein>
<gene>
    <name evidence="3" type="ORF">GWK09_12180</name>
</gene>
<evidence type="ECO:0000313" key="3">
    <source>
        <dbReference type="EMBL" id="NER11282.1"/>
    </source>
</evidence>
<sequence length="339" mass="37629">MTHELKNIIRSFEVASKAGLKTVMATVVALDGSSYRKPGVRMLIHENGRMEGAVSGGCVEKEILRQSESVFSSGIPRVMIYDGRYRLGCEGVLYILIEPFSPGPDLITAFRENLTRRDSFKITSYFKRAEQEEIGFGSILELGGKTYCFFQDRSPDAALLSFTQTLPPSIRLHIIGSEHDAVILCHLASQMGMEVAVVVNPMEEKGKDHFPGAEEFLPVIPEEFPISAVDTQTAVVLMNHSYSKDLQFLLRLYKGTQFYTGVLGPYKRREELLNDLLEQAPEVELDFLESLHGPAGIDIGAVTPQEIAVSILSEILLVHRGRTPQKLKDKQGSIHTTSS</sequence>
<dbReference type="InterPro" id="IPR027051">
    <property type="entry name" value="XdhC_Rossmann_dom"/>
</dbReference>
<evidence type="ECO:0000259" key="1">
    <source>
        <dbReference type="Pfam" id="PF02625"/>
    </source>
</evidence>
<evidence type="ECO:0000313" key="4">
    <source>
        <dbReference type="Proteomes" id="UP000468443"/>
    </source>
</evidence>
<dbReference type="InterPro" id="IPR003777">
    <property type="entry name" value="XdhC_CoxI"/>
</dbReference>
<feature type="domain" description="XdhC Rossmann" evidence="2">
    <location>
        <begin position="172"/>
        <end position="315"/>
    </location>
</feature>
<feature type="domain" description="XdhC- CoxI" evidence="1">
    <location>
        <begin position="17"/>
        <end position="82"/>
    </location>
</feature>
<dbReference type="RefSeq" id="WP_163693738.1">
    <property type="nucleotide sequence ID" value="NZ_FXTW01000003.1"/>
</dbReference>
<dbReference type="PANTHER" id="PTHR30388">
    <property type="entry name" value="ALDEHYDE OXIDOREDUCTASE MOLYBDENUM COFACTOR ASSEMBLY PROTEIN"/>
    <property type="match status" value="1"/>
</dbReference>
<evidence type="ECO:0000259" key="2">
    <source>
        <dbReference type="Pfam" id="PF13478"/>
    </source>
</evidence>
<reference evidence="3 4" key="1">
    <citation type="submission" date="2020-01" db="EMBL/GenBank/DDBJ databases">
        <title>Muriicola jejuensis KCTC 22299.</title>
        <authorList>
            <person name="Wang G."/>
        </authorList>
    </citation>
    <scope>NUCLEOTIDE SEQUENCE [LARGE SCALE GENOMIC DNA]</scope>
    <source>
        <strain evidence="3 4">KCTC 22299</strain>
    </source>
</reference>
<accession>A0A6P0UF89</accession>
<dbReference type="Gene3D" id="3.40.50.720">
    <property type="entry name" value="NAD(P)-binding Rossmann-like Domain"/>
    <property type="match status" value="1"/>
</dbReference>
<dbReference type="EMBL" id="JAABOP010000004">
    <property type="protein sequence ID" value="NER11282.1"/>
    <property type="molecule type" value="Genomic_DNA"/>
</dbReference>
<proteinExistence type="predicted"/>